<dbReference type="EMBL" id="RCZG01000008">
    <property type="protein sequence ID" value="TPG32394.1"/>
    <property type="molecule type" value="Genomic_DNA"/>
</dbReference>
<gene>
    <name evidence="2" type="ORF">EAH80_19100</name>
</gene>
<dbReference type="RefSeq" id="WP_140694240.1">
    <property type="nucleotide sequence ID" value="NZ_RCZG01000008.1"/>
</dbReference>
<comment type="caution">
    <text evidence="2">The sequence shown here is derived from an EMBL/GenBank/DDBJ whole genome shotgun (WGS) entry which is preliminary data.</text>
</comment>
<dbReference type="Pfam" id="PF12680">
    <property type="entry name" value="SnoaL_2"/>
    <property type="match status" value="1"/>
</dbReference>
<organism evidence="2 3">
    <name type="scientific">Mycolicibacterium hodleri</name>
    <dbReference type="NCBI Taxonomy" id="49897"/>
    <lineage>
        <taxon>Bacteria</taxon>
        <taxon>Bacillati</taxon>
        <taxon>Actinomycetota</taxon>
        <taxon>Actinomycetes</taxon>
        <taxon>Mycobacteriales</taxon>
        <taxon>Mycobacteriaceae</taxon>
        <taxon>Mycolicibacterium</taxon>
    </lineage>
</organism>
<dbReference type="SUPFAM" id="SSF54427">
    <property type="entry name" value="NTF2-like"/>
    <property type="match status" value="1"/>
</dbReference>
<evidence type="ECO:0000259" key="1">
    <source>
        <dbReference type="Pfam" id="PF12680"/>
    </source>
</evidence>
<dbReference type="Proteomes" id="UP000320095">
    <property type="component" value="Unassembled WGS sequence"/>
</dbReference>
<feature type="domain" description="SnoaL-like" evidence="1">
    <location>
        <begin position="8"/>
        <end position="112"/>
    </location>
</feature>
<keyword evidence="3" id="KW-1185">Reference proteome</keyword>
<name>A0A502E4X6_9MYCO</name>
<sequence>MSDARSLVIEFYDALAAGDVSAVVAIVEANFADDAVLTRPKSLPGGGQTAGAGRIARFMKGAASAGLPVQVVGVYGASAGDGTNVFADVTIDMGNGPIRALEWWTFVDGRVTTLQAFYWDTAAMLAPQPN</sequence>
<evidence type="ECO:0000313" key="3">
    <source>
        <dbReference type="Proteomes" id="UP000320095"/>
    </source>
</evidence>
<dbReference type="OrthoDB" id="3574881at2"/>
<reference evidence="2 3" key="1">
    <citation type="journal article" date="2019" name="Environ. Microbiol.">
        <title>Species interactions and distinct microbial communities in high Arctic permafrost affected cryosols are associated with the CH4 and CO2 gas fluxes.</title>
        <authorList>
            <person name="Altshuler I."/>
            <person name="Hamel J."/>
            <person name="Turney S."/>
            <person name="Magnuson E."/>
            <person name="Levesque R."/>
            <person name="Greer C."/>
            <person name="Whyte L.G."/>
        </authorList>
    </citation>
    <scope>NUCLEOTIDE SEQUENCE [LARGE SCALE GENOMIC DNA]</scope>
    <source>
        <strain evidence="2 3">S5.20</strain>
    </source>
</reference>
<accession>A0A502E4X6</accession>
<evidence type="ECO:0000313" key="2">
    <source>
        <dbReference type="EMBL" id="TPG32394.1"/>
    </source>
</evidence>
<dbReference type="Gene3D" id="3.10.450.50">
    <property type="match status" value="1"/>
</dbReference>
<dbReference type="AlphaFoldDB" id="A0A502E4X6"/>
<dbReference type="InterPro" id="IPR032710">
    <property type="entry name" value="NTF2-like_dom_sf"/>
</dbReference>
<protein>
    <submittedName>
        <fullName evidence="2">Nuclear transport factor 2 family protein</fullName>
    </submittedName>
</protein>
<proteinExistence type="predicted"/>
<dbReference type="InterPro" id="IPR037401">
    <property type="entry name" value="SnoaL-like"/>
</dbReference>